<protein>
    <submittedName>
        <fullName evidence="2">GNAT family N-acetyltransferase</fullName>
    </submittedName>
</protein>
<dbReference type="InterPro" id="IPR000182">
    <property type="entry name" value="GNAT_dom"/>
</dbReference>
<dbReference type="Proteomes" id="UP000886757">
    <property type="component" value="Unassembled WGS sequence"/>
</dbReference>
<dbReference type="EMBL" id="DVGK01000075">
    <property type="protein sequence ID" value="HIR13558.1"/>
    <property type="molecule type" value="Genomic_DNA"/>
</dbReference>
<organism evidence="2 3">
    <name type="scientific">Candidatus Choladousia intestinavium</name>
    <dbReference type="NCBI Taxonomy" id="2840727"/>
    <lineage>
        <taxon>Bacteria</taxon>
        <taxon>Bacillati</taxon>
        <taxon>Bacillota</taxon>
        <taxon>Clostridia</taxon>
        <taxon>Lachnospirales</taxon>
        <taxon>Lachnospiraceae</taxon>
        <taxon>Lachnospiraceae incertae sedis</taxon>
        <taxon>Candidatus Choladousia</taxon>
    </lineage>
</organism>
<evidence type="ECO:0000313" key="3">
    <source>
        <dbReference type="Proteomes" id="UP000886757"/>
    </source>
</evidence>
<evidence type="ECO:0000259" key="1">
    <source>
        <dbReference type="PROSITE" id="PS51186"/>
    </source>
</evidence>
<dbReference type="GO" id="GO:0016747">
    <property type="term" value="F:acyltransferase activity, transferring groups other than amino-acyl groups"/>
    <property type="evidence" value="ECO:0007669"/>
    <property type="project" value="InterPro"/>
</dbReference>
<dbReference type="PROSITE" id="PS51186">
    <property type="entry name" value="GNAT"/>
    <property type="match status" value="1"/>
</dbReference>
<evidence type="ECO:0000313" key="2">
    <source>
        <dbReference type="EMBL" id="HIR13558.1"/>
    </source>
</evidence>
<dbReference type="AlphaFoldDB" id="A0A9D1DAC8"/>
<accession>A0A9D1DAC8</accession>
<dbReference type="Pfam" id="PF13673">
    <property type="entry name" value="Acetyltransf_10"/>
    <property type="match status" value="1"/>
</dbReference>
<name>A0A9D1DAC8_9FIRM</name>
<feature type="domain" description="N-acetyltransferase" evidence="1">
    <location>
        <begin position="1"/>
        <end position="149"/>
    </location>
</feature>
<dbReference type="Gene3D" id="3.40.630.30">
    <property type="match status" value="1"/>
</dbReference>
<proteinExistence type="predicted"/>
<dbReference type="SUPFAM" id="SSF55729">
    <property type="entry name" value="Acyl-CoA N-acyltransferases (Nat)"/>
    <property type="match status" value="1"/>
</dbReference>
<sequence>MEVYQARENQTDQVYQLTARVIREVFPFYYPGPVVDFFLNLHGREQILEDIRQGKVYLLRDGGEWVGTGTWSRNHLSRIFVRTDCQKKGYGGFLMDFLEEKCAQAGTSVLIEASLPGAGFYEKRGYKTFCHRSTPVGEGYMLVYEIMRKKLQKKEF</sequence>
<gene>
    <name evidence="2" type="ORF">IAB31_06505</name>
</gene>
<comment type="caution">
    <text evidence="2">The sequence shown here is derived from an EMBL/GenBank/DDBJ whole genome shotgun (WGS) entry which is preliminary data.</text>
</comment>
<reference evidence="2" key="1">
    <citation type="submission" date="2020-10" db="EMBL/GenBank/DDBJ databases">
        <authorList>
            <person name="Gilroy R."/>
        </authorList>
    </citation>
    <scope>NUCLEOTIDE SEQUENCE</scope>
    <source>
        <strain evidence="2">ChiSjej4B22-8148</strain>
    </source>
</reference>
<dbReference type="InterPro" id="IPR016181">
    <property type="entry name" value="Acyl_CoA_acyltransferase"/>
</dbReference>
<dbReference type="CDD" id="cd04301">
    <property type="entry name" value="NAT_SF"/>
    <property type="match status" value="1"/>
</dbReference>
<reference evidence="2" key="2">
    <citation type="journal article" date="2021" name="PeerJ">
        <title>Extensive microbial diversity within the chicken gut microbiome revealed by metagenomics and culture.</title>
        <authorList>
            <person name="Gilroy R."/>
            <person name="Ravi A."/>
            <person name="Getino M."/>
            <person name="Pursley I."/>
            <person name="Horton D.L."/>
            <person name="Alikhan N.F."/>
            <person name="Baker D."/>
            <person name="Gharbi K."/>
            <person name="Hall N."/>
            <person name="Watson M."/>
            <person name="Adriaenssens E.M."/>
            <person name="Foster-Nyarko E."/>
            <person name="Jarju S."/>
            <person name="Secka A."/>
            <person name="Antonio M."/>
            <person name="Oren A."/>
            <person name="Chaudhuri R.R."/>
            <person name="La Ragione R."/>
            <person name="Hildebrand F."/>
            <person name="Pallen M.J."/>
        </authorList>
    </citation>
    <scope>NUCLEOTIDE SEQUENCE</scope>
    <source>
        <strain evidence="2">ChiSjej4B22-8148</strain>
    </source>
</reference>